<keyword evidence="2" id="KW-1185">Reference proteome</keyword>
<accession>A0ABM7YFY6</accession>
<sequence length="55" mass="6365">MISRAGAKAKARDFLRFHLSYVTGILAWNTKCYIRFLRLAYNSTPRIHTVCGMML</sequence>
<dbReference type="Proteomes" id="UP000831817">
    <property type="component" value="Plasmid pRMAS01"/>
</dbReference>
<keyword evidence="1" id="KW-0614">Plasmid</keyword>
<geneLocation type="plasmid" evidence="1 2">
    <name>pRMAS01</name>
</geneLocation>
<organism evidence="1 2">
    <name type="scientific">Methanothermobacter tenebrarum</name>
    <dbReference type="NCBI Taxonomy" id="680118"/>
    <lineage>
        <taxon>Archaea</taxon>
        <taxon>Methanobacteriati</taxon>
        <taxon>Methanobacteriota</taxon>
        <taxon>Methanomada group</taxon>
        <taxon>Methanobacteria</taxon>
        <taxon>Methanobacteriales</taxon>
        <taxon>Methanobacteriaceae</taxon>
        <taxon>Methanothermobacter</taxon>
    </lineage>
</organism>
<proteinExistence type="predicted"/>
<name>A0ABM7YFY6_9EURY</name>
<evidence type="ECO:0000313" key="1">
    <source>
        <dbReference type="EMBL" id="BDH80232.1"/>
    </source>
</evidence>
<dbReference type="EMBL" id="AP025699">
    <property type="protein sequence ID" value="BDH80232.1"/>
    <property type="molecule type" value="Genomic_DNA"/>
</dbReference>
<gene>
    <name evidence="1" type="ORF">MTTB_p120</name>
</gene>
<reference evidence="1 2" key="1">
    <citation type="submission" date="2022-04" db="EMBL/GenBank/DDBJ databases">
        <title>Complete genome of Methanothermobacter tenebrarum strain RMAS.</title>
        <authorList>
            <person name="Nakamura K."/>
            <person name="Oshima K."/>
            <person name="Hattori M."/>
            <person name="Kamagata Y."/>
            <person name="Takamizawa K."/>
        </authorList>
    </citation>
    <scope>NUCLEOTIDE SEQUENCE [LARGE SCALE GENOMIC DNA]</scope>
    <source>
        <strain evidence="1 2">RMAS</strain>
        <plasmid evidence="1 2">pRMAS01</plasmid>
    </source>
</reference>
<protein>
    <submittedName>
        <fullName evidence="1">Uncharacterized protein</fullName>
    </submittedName>
</protein>
<evidence type="ECO:0000313" key="2">
    <source>
        <dbReference type="Proteomes" id="UP000831817"/>
    </source>
</evidence>